<dbReference type="FunFam" id="3.30.565.10:FF:000013">
    <property type="entry name" value="Two-component sensor histidine kinase"/>
    <property type="match status" value="1"/>
</dbReference>
<dbReference type="CDD" id="cd16947">
    <property type="entry name" value="HATPase_YcbM-like"/>
    <property type="match status" value="1"/>
</dbReference>
<evidence type="ECO:0000256" key="8">
    <source>
        <dbReference type="ARBA" id="ARBA00022777"/>
    </source>
</evidence>
<dbReference type="InterPro" id="IPR003594">
    <property type="entry name" value="HATPase_dom"/>
</dbReference>
<reference evidence="15 16" key="1">
    <citation type="submission" date="2015-09" db="EMBL/GenBank/DDBJ databases">
        <authorList>
            <consortium name="Pathogen Informatics"/>
        </authorList>
    </citation>
    <scope>NUCLEOTIDE SEQUENCE [LARGE SCALE GENOMIC DNA]</scope>
    <source>
        <strain evidence="15 16">2789STDY5834889</strain>
    </source>
</reference>
<gene>
    <name evidence="15" type="primary">yycG_6</name>
    <name evidence="15" type="ORF">ERS852502_02813</name>
</gene>
<comment type="subcellular location">
    <subcellularLocation>
        <location evidence="2">Membrane</location>
        <topology evidence="2">Multi-pass membrane protein</topology>
    </subcellularLocation>
</comment>
<evidence type="ECO:0000256" key="4">
    <source>
        <dbReference type="ARBA" id="ARBA00022553"/>
    </source>
</evidence>
<evidence type="ECO:0000256" key="12">
    <source>
        <dbReference type="ARBA" id="ARBA00023136"/>
    </source>
</evidence>
<protein>
    <recommendedName>
        <fullName evidence="3">histidine kinase</fullName>
        <ecNumber evidence="3">2.7.13.3</ecNumber>
    </recommendedName>
</protein>
<dbReference type="InterPro" id="IPR050398">
    <property type="entry name" value="HssS/ArlS-like"/>
</dbReference>
<dbReference type="InterPro" id="IPR003661">
    <property type="entry name" value="HisK_dim/P_dom"/>
</dbReference>
<accession>A0A175A8S9</accession>
<keyword evidence="9" id="KW-0067">ATP-binding</keyword>
<dbReference type="SMART" id="SM00387">
    <property type="entry name" value="HATPase_c"/>
    <property type="match status" value="1"/>
</dbReference>
<dbReference type="GO" id="GO:0005524">
    <property type="term" value="F:ATP binding"/>
    <property type="evidence" value="ECO:0007669"/>
    <property type="project" value="UniProtKB-KW"/>
</dbReference>
<feature type="transmembrane region" description="Helical" evidence="13">
    <location>
        <begin position="6"/>
        <end position="28"/>
    </location>
</feature>
<dbReference type="OrthoDB" id="9792991at2"/>
<keyword evidence="6 13" id="KW-0812">Transmembrane</keyword>
<keyword evidence="12 13" id="KW-0472">Membrane</keyword>
<organism evidence="15 16">
    <name type="scientific">[Ruminococcus] torques</name>
    <dbReference type="NCBI Taxonomy" id="33039"/>
    <lineage>
        <taxon>Bacteria</taxon>
        <taxon>Bacillati</taxon>
        <taxon>Bacillota</taxon>
        <taxon>Clostridia</taxon>
        <taxon>Lachnospirales</taxon>
        <taxon>Lachnospiraceae</taxon>
        <taxon>Mediterraneibacter</taxon>
    </lineage>
</organism>
<dbReference type="InterPro" id="IPR005467">
    <property type="entry name" value="His_kinase_dom"/>
</dbReference>
<dbReference type="Proteomes" id="UP000078383">
    <property type="component" value="Unassembled WGS sequence"/>
</dbReference>
<dbReference type="AlphaFoldDB" id="A0A175A8S9"/>
<evidence type="ECO:0000256" key="9">
    <source>
        <dbReference type="ARBA" id="ARBA00022840"/>
    </source>
</evidence>
<dbReference type="PANTHER" id="PTHR45528:SF8">
    <property type="entry name" value="HISTIDINE KINASE"/>
    <property type="match status" value="1"/>
</dbReference>
<keyword evidence="10 13" id="KW-1133">Transmembrane helix</keyword>
<dbReference type="EMBL" id="CZBX01000021">
    <property type="protein sequence ID" value="CUQ93168.1"/>
    <property type="molecule type" value="Genomic_DNA"/>
</dbReference>
<dbReference type="GO" id="GO:0000155">
    <property type="term" value="F:phosphorelay sensor kinase activity"/>
    <property type="evidence" value="ECO:0007669"/>
    <property type="project" value="InterPro"/>
</dbReference>
<keyword evidence="11" id="KW-0902">Two-component regulatory system</keyword>
<keyword evidence="8 15" id="KW-0418">Kinase</keyword>
<dbReference type="RefSeq" id="WP_055173569.1">
    <property type="nucleotide sequence ID" value="NZ_CZBX01000021.1"/>
</dbReference>
<dbReference type="Gene3D" id="1.10.287.130">
    <property type="match status" value="1"/>
</dbReference>
<dbReference type="PROSITE" id="PS50109">
    <property type="entry name" value="HIS_KIN"/>
    <property type="match status" value="1"/>
</dbReference>
<dbReference type="GO" id="GO:0005886">
    <property type="term" value="C:plasma membrane"/>
    <property type="evidence" value="ECO:0007669"/>
    <property type="project" value="TreeGrafter"/>
</dbReference>
<dbReference type="InterPro" id="IPR036890">
    <property type="entry name" value="HATPase_C_sf"/>
</dbReference>
<dbReference type="SUPFAM" id="SSF47384">
    <property type="entry name" value="Homodimeric domain of signal transducing histidine kinase"/>
    <property type="match status" value="1"/>
</dbReference>
<evidence type="ECO:0000313" key="15">
    <source>
        <dbReference type="EMBL" id="CUQ93168.1"/>
    </source>
</evidence>
<dbReference type="InterPro" id="IPR036097">
    <property type="entry name" value="HisK_dim/P_sf"/>
</dbReference>
<evidence type="ECO:0000256" key="1">
    <source>
        <dbReference type="ARBA" id="ARBA00000085"/>
    </source>
</evidence>
<evidence type="ECO:0000256" key="2">
    <source>
        <dbReference type="ARBA" id="ARBA00004141"/>
    </source>
</evidence>
<evidence type="ECO:0000256" key="6">
    <source>
        <dbReference type="ARBA" id="ARBA00022692"/>
    </source>
</evidence>
<evidence type="ECO:0000256" key="7">
    <source>
        <dbReference type="ARBA" id="ARBA00022741"/>
    </source>
</evidence>
<dbReference type="InterPro" id="IPR047963">
    <property type="entry name" value="YcbM-like_HATPase"/>
</dbReference>
<dbReference type="CDD" id="cd00082">
    <property type="entry name" value="HisKA"/>
    <property type="match status" value="1"/>
</dbReference>
<dbReference type="InterPro" id="IPR004358">
    <property type="entry name" value="Sig_transdc_His_kin-like_C"/>
</dbReference>
<evidence type="ECO:0000259" key="14">
    <source>
        <dbReference type="PROSITE" id="PS50109"/>
    </source>
</evidence>
<evidence type="ECO:0000256" key="10">
    <source>
        <dbReference type="ARBA" id="ARBA00022989"/>
    </source>
</evidence>
<dbReference type="Gene3D" id="3.30.565.10">
    <property type="entry name" value="Histidine kinase-like ATPase, C-terminal domain"/>
    <property type="match status" value="1"/>
</dbReference>
<dbReference type="Pfam" id="PF02518">
    <property type="entry name" value="HATPase_c"/>
    <property type="match status" value="1"/>
</dbReference>
<comment type="catalytic activity">
    <reaction evidence="1">
        <text>ATP + protein L-histidine = ADP + protein N-phospho-L-histidine.</text>
        <dbReference type="EC" id="2.7.13.3"/>
    </reaction>
</comment>
<sequence>MSNATIIFLLTLCIMILICIIVYQQFVFHNGTKAKIHEISSKLKELLDTDSDEKVTVFTDNKALIELATQINRMLEDRQKVKVEYRRAEMASKKMLSNISHDIKTPMTVILGYLEIMRLNGTQSNEMLQKVESTAQRVMGLITQFFTLAKLEAGDTDMPLERLNVNEACRENILDFYELLSQKNFEVEINIPDHVLYANANKDALQRIMFNLISNAIRYGGDGKYLGMFLRADQAHIYIDIVDRGRGIEKEFADSVFDRLFMMEDSRNSAMQGNGLGLTIAKNLALQLGGDITLESHPHQKTVFTITLKKMAY</sequence>
<dbReference type="SMART" id="SM00388">
    <property type="entry name" value="HisKA"/>
    <property type="match status" value="1"/>
</dbReference>
<dbReference type="PRINTS" id="PR00344">
    <property type="entry name" value="BCTRLSENSOR"/>
</dbReference>
<evidence type="ECO:0000256" key="13">
    <source>
        <dbReference type="SAM" id="Phobius"/>
    </source>
</evidence>
<dbReference type="SUPFAM" id="SSF55874">
    <property type="entry name" value="ATPase domain of HSP90 chaperone/DNA topoisomerase II/histidine kinase"/>
    <property type="match status" value="1"/>
</dbReference>
<dbReference type="PANTHER" id="PTHR45528">
    <property type="entry name" value="SENSOR HISTIDINE KINASE CPXA"/>
    <property type="match status" value="1"/>
</dbReference>
<keyword evidence="7" id="KW-0547">Nucleotide-binding</keyword>
<evidence type="ECO:0000313" key="16">
    <source>
        <dbReference type="Proteomes" id="UP000078383"/>
    </source>
</evidence>
<dbReference type="Pfam" id="PF00512">
    <property type="entry name" value="HisKA"/>
    <property type="match status" value="1"/>
</dbReference>
<evidence type="ECO:0000256" key="3">
    <source>
        <dbReference type="ARBA" id="ARBA00012438"/>
    </source>
</evidence>
<keyword evidence="4" id="KW-0597">Phosphoprotein</keyword>
<name>A0A175A8S9_9FIRM</name>
<evidence type="ECO:0000256" key="5">
    <source>
        <dbReference type="ARBA" id="ARBA00022679"/>
    </source>
</evidence>
<proteinExistence type="predicted"/>
<dbReference type="EC" id="2.7.13.3" evidence="3"/>
<keyword evidence="5 15" id="KW-0808">Transferase</keyword>
<evidence type="ECO:0000256" key="11">
    <source>
        <dbReference type="ARBA" id="ARBA00023012"/>
    </source>
</evidence>
<feature type="domain" description="Histidine kinase" evidence="14">
    <location>
        <begin position="98"/>
        <end position="312"/>
    </location>
</feature>